<proteinExistence type="predicted"/>
<evidence type="ECO:0000313" key="2">
    <source>
        <dbReference type="Proteomes" id="UP000828048"/>
    </source>
</evidence>
<accession>A0ACB7WX86</accession>
<protein>
    <submittedName>
        <fullName evidence="1">Uncharacterized protein</fullName>
    </submittedName>
</protein>
<comment type="caution">
    <text evidence="1">The sequence shown here is derived from an EMBL/GenBank/DDBJ whole genome shotgun (WGS) entry which is preliminary data.</text>
</comment>
<dbReference type="Proteomes" id="UP000828048">
    <property type="component" value="Chromosome 2"/>
</dbReference>
<gene>
    <name evidence="1" type="ORF">Vadar_001471</name>
</gene>
<dbReference type="EMBL" id="CM037152">
    <property type="protein sequence ID" value="KAH7832934.1"/>
    <property type="molecule type" value="Genomic_DNA"/>
</dbReference>
<sequence>MELKPAYDVEDTSSTQRTRHEPWPLGEIDPKKSKFPCCLVWTPLPVVSWLAPFIGHVGICREDGAVLDFSGSNFVNVDDFAFGAVARYVLLDREQCCFPPNLAGHTCKHRYKHAEYGTGITWDDALHSSVRHFGHKSYNLFTCNCHSFAATCLNRLCYGGTMGWNMVNVAVLVPLIYSPSYDISFPSIEKLHPFDTSKWGRICRFLVVDGVLDNKSIVEPQEATEDDLLVVAAAIHQNCCSFSFETAAFNRFLAVVDMEVHSDSYLNSLKSSSTISIIMEVPPLALSPNDLLQQKVLHPFRKQVGGSVLAAKLAKERGWAINVGGGFHHCSGDKGGGFCFYADISLCIQYAFVQLHISRVMIIDLDAHQGNGHEKDFSDDKRVYILDMYNPKIYPFDYEARRYISQKVEVPSGTATDEYLAKLDEALKVAGCMFDPELVVYNAGTDILEGDPLGRNDLAFAMLHPSERLSCYTTIAKANISPDGIARRDEKVFRFARETNAPLVMLTSGGYLKSSARVIADSIENLSKKGLIDMVGSSGKVLTAA</sequence>
<organism evidence="1 2">
    <name type="scientific">Vaccinium darrowii</name>
    <dbReference type="NCBI Taxonomy" id="229202"/>
    <lineage>
        <taxon>Eukaryota</taxon>
        <taxon>Viridiplantae</taxon>
        <taxon>Streptophyta</taxon>
        <taxon>Embryophyta</taxon>
        <taxon>Tracheophyta</taxon>
        <taxon>Spermatophyta</taxon>
        <taxon>Magnoliopsida</taxon>
        <taxon>eudicotyledons</taxon>
        <taxon>Gunneridae</taxon>
        <taxon>Pentapetalae</taxon>
        <taxon>asterids</taxon>
        <taxon>Ericales</taxon>
        <taxon>Ericaceae</taxon>
        <taxon>Vaccinioideae</taxon>
        <taxon>Vaccinieae</taxon>
        <taxon>Vaccinium</taxon>
    </lineage>
</organism>
<reference evidence="1 2" key="1">
    <citation type="journal article" date="2021" name="Hortic Res">
        <title>High-quality reference genome and annotation aids understanding of berry development for evergreen blueberry (Vaccinium darrowii).</title>
        <authorList>
            <person name="Yu J."/>
            <person name="Hulse-Kemp A.M."/>
            <person name="Babiker E."/>
            <person name="Staton M."/>
        </authorList>
    </citation>
    <scope>NUCLEOTIDE SEQUENCE [LARGE SCALE GENOMIC DNA]</scope>
    <source>
        <strain evidence="2">cv. NJ 8807/NJ 8810</strain>
        <tissue evidence="1">Young leaf</tissue>
    </source>
</reference>
<evidence type="ECO:0000313" key="1">
    <source>
        <dbReference type="EMBL" id="KAH7832934.1"/>
    </source>
</evidence>
<keyword evidence="2" id="KW-1185">Reference proteome</keyword>
<name>A0ACB7WX86_9ERIC</name>